<gene>
    <name evidence="1" type="ORF">FCC1311_108542</name>
</gene>
<comment type="caution">
    <text evidence="1">The sequence shown here is derived from an EMBL/GenBank/DDBJ whole genome shotgun (WGS) entry which is preliminary data.</text>
</comment>
<sequence>MGDLAELGGLESAQRGLRPVQVMHLPCKIHHDGAADVEAYFRPTETDKKSGTIVDEKGDMAQIREATFRGRKLLGAELTLPEKTQGFVLEKEDGTAPGEPEHWECQAVFDRIVYWNFDRVPSEVDETRRWADWLEVSRAINLA</sequence>
<reference evidence="1 2" key="1">
    <citation type="submission" date="2017-12" db="EMBL/GenBank/DDBJ databases">
        <title>Sequencing, de novo assembly and annotation of complete genome of a new Thraustochytrid species, strain FCC1311.</title>
        <authorList>
            <person name="Sedici K."/>
            <person name="Godart F."/>
            <person name="Aiese Cigliano R."/>
            <person name="Sanseverino W."/>
            <person name="Barakat M."/>
            <person name="Ortet P."/>
            <person name="Marechal E."/>
            <person name="Cagnac O."/>
            <person name="Amato A."/>
        </authorList>
    </citation>
    <scope>NUCLEOTIDE SEQUENCE [LARGE SCALE GENOMIC DNA]</scope>
</reference>
<dbReference type="AlphaFoldDB" id="A0A2R5GUU5"/>
<evidence type="ECO:0000313" key="1">
    <source>
        <dbReference type="EMBL" id="GBG34632.1"/>
    </source>
</evidence>
<protein>
    <submittedName>
        <fullName evidence="1">Ribonuclease H2 subunit C</fullName>
    </submittedName>
</protein>
<dbReference type="CDD" id="cd09271">
    <property type="entry name" value="RNase_H2-C"/>
    <property type="match status" value="1"/>
</dbReference>
<dbReference type="GO" id="GO:0032299">
    <property type="term" value="C:ribonuclease H2 complex"/>
    <property type="evidence" value="ECO:0007669"/>
    <property type="project" value="InterPro"/>
</dbReference>
<accession>A0A2R5GUU5</accession>
<dbReference type="PANTHER" id="PTHR47204">
    <property type="entry name" value="OS02G0168900 PROTEIN"/>
    <property type="match status" value="1"/>
</dbReference>
<dbReference type="InterPro" id="IPR013924">
    <property type="entry name" value="RNase_H2_suC"/>
</dbReference>
<dbReference type="OrthoDB" id="6222486at2759"/>
<dbReference type="PANTHER" id="PTHR47204:SF1">
    <property type="entry name" value="RIBONUCLEASE H2 SUBUNIT C"/>
    <property type="match status" value="1"/>
</dbReference>
<evidence type="ECO:0000313" key="2">
    <source>
        <dbReference type="Proteomes" id="UP000241890"/>
    </source>
</evidence>
<dbReference type="EMBL" id="BEYU01000205">
    <property type="protein sequence ID" value="GBG34632.1"/>
    <property type="molecule type" value="Genomic_DNA"/>
</dbReference>
<dbReference type="InParanoid" id="A0A2R5GUU5"/>
<dbReference type="Pfam" id="PF08615">
    <property type="entry name" value="RNase_H2_suC"/>
    <property type="match status" value="2"/>
</dbReference>
<proteinExistence type="predicted"/>
<dbReference type="Gene3D" id="2.40.128.680">
    <property type="match status" value="1"/>
</dbReference>
<name>A0A2R5GUU5_9STRA</name>
<keyword evidence="2" id="KW-1185">Reference proteome</keyword>
<organism evidence="1 2">
    <name type="scientific">Hondaea fermentalgiana</name>
    <dbReference type="NCBI Taxonomy" id="2315210"/>
    <lineage>
        <taxon>Eukaryota</taxon>
        <taxon>Sar</taxon>
        <taxon>Stramenopiles</taxon>
        <taxon>Bigyra</taxon>
        <taxon>Labyrinthulomycetes</taxon>
        <taxon>Thraustochytrida</taxon>
        <taxon>Thraustochytriidae</taxon>
        <taxon>Hondaea</taxon>
    </lineage>
</organism>
<dbReference type="GO" id="GO:0006401">
    <property type="term" value="P:RNA catabolic process"/>
    <property type="evidence" value="ECO:0007669"/>
    <property type="project" value="InterPro"/>
</dbReference>
<dbReference type="Proteomes" id="UP000241890">
    <property type="component" value="Unassembled WGS sequence"/>
</dbReference>